<dbReference type="EMBL" id="SFCC01000018">
    <property type="protein sequence ID" value="RZQ60301.1"/>
    <property type="molecule type" value="Genomic_DNA"/>
</dbReference>
<dbReference type="PANTHER" id="PTHR11104">
    <property type="entry name" value="AMINOGLYCOSIDE N3-ACETYLTRANSFERASE"/>
    <property type="match status" value="1"/>
</dbReference>
<dbReference type="OrthoDB" id="7330654at2"/>
<proteinExistence type="inferred from homology"/>
<evidence type="ECO:0000256" key="2">
    <source>
        <dbReference type="ARBA" id="ARBA00022679"/>
    </source>
</evidence>
<accession>A0A4Q7IZ44</accession>
<evidence type="ECO:0000313" key="6">
    <source>
        <dbReference type="Proteomes" id="UP000292003"/>
    </source>
</evidence>
<comment type="caution">
    <text evidence="5">The sequence shown here is derived from an EMBL/GenBank/DDBJ whole genome shotgun (WGS) entry which is preliminary data.</text>
</comment>
<dbReference type="Proteomes" id="UP000292003">
    <property type="component" value="Unassembled WGS sequence"/>
</dbReference>
<dbReference type="EC" id="2.3.1.-" evidence="4"/>
<reference evidence="5 6" key="1">
    <citation type="submission" date="2019-02" db="EMBL/GenBank/DDBJ databases">
        <title>Draft genome sequence of Amycolatopsis sp. 8-3EHSu isolated from roots of Suaeda maritima.</title>
        <authorList>
            <person name="Duangmal K."/>
            <person name="Chantavorakit T."/>
        </authorList>
    </citation>
    <scope>NUCLEOTIDE SEQUENCE [LARGE SCALE GENOMIC DNA]</scope>
    <source>
        <strain evidence="5 6">8-3EHSu</strain>
    </source>
</reference>
<keyword evidence="2 4" id="KW-0808">Transferase</keyword>
<keyword evidence="6" id="KW-1185">Reference proteome</keyword>
<evidence type="ECO:0000313" key="5">
    <source>
        <dbReference type="EMBL" id="RZQ60301.1"/>
    </source>
</evidence>
<gene>
    <name evidence="5" type="ORF">EWH70_30435</name>
</gene>
<dbReference type="AlphaFoldDB" id="A0A4Q7IZ44"/>
<protein>
    <recommendedName>
        <fullName evidence="4">Aminoglycoside N(3)-acetyltransferase</fullName>
        <ecNumber evidence="4">2.3.1.-</ecNumber>
    </recommendedName>
</protein>
<keyword evidence="3 4" id="KW-0012">Acyltransferase</keyword>
<dbReference type="PANTHER" id="PTHR11104:SF0">
    <property type="entry name" value="SPBETA PROPHAGE-DERIVED AMINOGLYCOSIDE N(3')-ACETYLTRANSFERASE-LIKE PROTEIN YOKD"/>
    <property type="match status" value="1"/>
</dbReference>
<dbReference type="Pfam" id="PF02522">
    <property type="entry name" value="Antibiotic_NAT"/>
    <property type="match status" value="1"/>
</dbReference>
<evidence type="ECO:0000256" key="3">
    <source>
        <dbReference type="ARBA" id="ARBA00023315"/>
    </source>
</evidence>
<dbReference type="InterPro" id="IPR028345">
    <property type="entry name" value="Antibiotic_NAT-like"/>
</dbReference>
<dbReference type="InterPro" id="IPR003679">
    <property type="entry name" value="Amioglycoside_AcTrfase"/>
</dbReference>
<keyword evidence="4" id="KW-0046">Antibiotic resistance</keyword>
<dbReference type="GO" id="GO:0046353">
    <property type="term" value="F:aminoglycoside 3-N-acetyltransferase activity"/>
    <property type="evidence" value="ECO:0007669"/>
    <property type="project" value="UniProtKB-EC"/>
</dbReference>
<evidence type="ECO:0000256" key="1">
    <source>
        <dbReference type="ARBA" id="ARBA00006383"/>
    </source>
</evidence>
<evidence type="ECO:0000256" key="4">
    <source>
        <dbReference type="RuleBase" id="RU365031"/>
    </source>
</evidence>
<dbReference type="RefSeq" id="WP_130479001.1">
    <property type="nucleotide sequence ID" value="NZ_SFCC01000018.1"/>
</dbReference>
<dbReference type="GO" id="GO:0046677">
    <property type="term" value="P:response to antibiotic"/>
    <property type="evidence" value="ECO:0007669"/>
    <property type="project" value="UniProtKB-KW"/>
</dbReference>
<dbReference type="SUPFAM" id="SSF110710">
    <property type="entry name" value="TTHA0583/YokD-like"/>
    <property type="match status" value="1"/>
</dbReference>
<comment type="catalytic activity">
    <reaction evidence="4">
        <text>a 2-deoxystreptamine antibiotic + acetyl-CoA = an N(3)-acetyl-2-deoxystreptamine antibiotic + CoA + H(+)</text>
        <dbReference type="Rhea" id="RHEA:12665"/>
        <dbReference type="ChEBI" id="CHEBI:15378"/>
        <dbReference type="ChEBI" id="CHEBI:57287"/>
        <dbReference type="ChEBI" id="CHEBI:57288"/>
        <dbReference type="ChEBI" id="CHEBI:57921"/>
        <dbReference type="ChEBI" id="CHEBI:77452"/>
        <dbReference type="EC" id="2.3.1.81"/>
    </reaction>
</comment>
<sequence>MQLVAQLRDLGVRTGDVLVVHTSFREVAPVDGGPAGLIEALLEALGDSGTLVMPSMTGGSDSEPYDPARTPTRDMGVVAETFWRMPGVLRGDHPTSTFAATGRHAAAIVAPQPLSPPHGLDSPIGRVFELGGSTLLLGVGHDANTAMHLAEDLAGVPYRSRDWALVTTDDGVRTVAVDEPNHCCQGFAVADQWLRGQRTGTVGNARARLFTLADLIDVAVPRLAADPLTLLCPRDGDCDDCAEAYASL</sequence>
<organism evidence="5 6">
    <name type="scientific">Amycolatopsis suaedae</name>
    <dbReference type="NCBI Taxonomy" id="2510978"/>
    <lineage>
        <taxon>Bacteria</taxon>
        <taxon>Bacillati</taxon>
        <taxon>Actinomycetota</taxon>
        <taxon>Actinomycetes</taxon>
        <taxon>Pseudonocardiales</taxon>
        <taxon>Pseudonocardiaceae</taxon>
        <taxon>Amycolatopsis</taxon>
    </lineage>
</organism>
<name>A0A4Q7IZ44_9PSEU</name>
<comment type="similarity">
    <text evidence="1 4">Belongs to the antibiotic N-acetyltransferase family.</text>
</comment>